<dbReference type="Pfam" id="PF00855">
    <property type="entry name" value="PWWP"/>
    <property type="match status" value="1"/>
</dbReference>
<feature type="region of interest" description="Disordered" evidence="1">
    <location>
        <begin position="260"/>
        <end position="377"/>
    </location>
</feature>
<dbReference type="AlphaFoldDB" id="A0AA43QM42"/>
<dbReference type="SUPFAM" id="SSF63748">
    <property type="entry name" value="Tudor/PWWP/MBT"/>
    <property type="match status" value="1"/>
</dbReference>
<evidence type="ECO:0000313" key="4">
    <source>
        <dbReference type="Proteomes" id="UP001161017"/>
    </source>
</evidence>
<feature type="domain" description="PWWP" evidence="2">
    <location>
        <begin position="143"/>
        <end position="225"/>
    </location>
</feature>
<proteinExistence type="predicted"/>
<reference evidence="3" key="1">
    <citation type="journal article" date="2023" name="Genome Biol. Evol.">
        <title>First Whole Genome Sequence and Flow Cytometry Genome Size Data for the Lichen-Forming Fungus Ramalina farinacea (Ascomycota).</title>
        <authorList>
            <person name="Llewellyn T."/>
            <person name="Mian S."/>
            <person name="Hill R."/>
            <person name="Leitch I.J."/>
            <person name="Gaya E."/>
        </authorList>
    </citation>
    <scope>NUCLEOTIDE SEQUENCE</scope>
    <source>
        <strain evidence="3">LIQ254RAFAR</strain>
    </source>
</reference>
<feature type="compositionally biased region" description="Acidic residues" evidence="1">
    <location>
        <begin position="286"/>
        <end position="300"/>
    </location>
</feature>
<feature type="compositionally biased region" description="Low complexity" evidence="1">
    <location>
        <begin position="1"/>
        <end position="17"/>
    </location>
</feature>
<dbReference type="InterPro" id="IPR000313">
    <property type="entry name" value="PWWP_dom"/>
</dbReference>
<feature type="compositionally biased region" description="Basic and acidic residues" evidence="1">
    <location>
        <begin position="469"/>
        <end position="502"/>
    </location>
</feature>
<feature type="compositionally biased region" description="Low complexity" evidence="1">
    <location>
        <begin position="325"/>
        <end position="343"/>
    </location>
</feature>
<comment type="caution">
    <text evidence="3">The sequence shown here is derived from an EMBL/GenBank/DDBJ whole genome shotgun (WGS) entry which is preliminary data.</text>
</comment>
<feature type="compositionally biased region" description="Basic and acidic residues" evidence="1">
    <location>
        <begin position="26"/>
        <end position="49"/>
    </location>
</feature>
<dbReference type="Proteomes" id="UP001161017">
    <property type="component" value="Unassembled WGS sequence"/>
</dbReference>
<protein>
    <recommendedName>
        <fullName evidence="2">PWWP domain-containing protein</fullName>
    </recommendedName>
</protein>
<feature type="compositionally biased region" description="Basic residues" evidence="1">
    <location>
        <begin position="346"/>
        <end position="356"/>
    </location>
</feature>
<feature type="compositionally biased region" description="Basic and acidic residues" evidence="1">
    <location>
        <begin position="521"/>
        <end position="532"/>
    </location>
</feature>
<feature type="region of interest" description="Disordered" evidence="1">
    <location>
        <begin position="460"/>
        <end position="588"/>
    </location>
</feature>
<keyword evidence="4" id="KW-1185">Reference proteome</keyword>
<accession>A0AA43QM42</accession>
<name>A0AA43QM42_9LECA</name>
<dbReference type="Gene3D" id="2.30.30.140">
    <property type="match status" value="1"/>
</dbReference>
<dbReference type="SMART" id="SM00293">
    <property type="entry name" value="PWWP"/>
    <property type="match status" value="1"/>
</dbReference>
<organism evidence="3 4">
    <name type="scientific">Ramalina farinacea</name>
    <dbReference type="NCBI Taxonomy" id="258253"/>
    <lineage>
        <taxon>Eukaryota</taxon>
        <taxon>Fungi</taxon>
        <taxon>Dikarya</taxon>
        <taxon>Ascomycota</taxon>
        <taxon>Pezizomycotina</taxon>
        <taxon>Lecanoromycetes</taxon>
        <taxon>OSLEUM clade</taxon>
        <taxon>Lecanoromycetidae</taxon>
        <taxon>Lecanorales</taxon>
        <taxon>Lecanorineae</taxon>
        <taxon>Ramalinaceae</taxon>
        <taxon>Ramalina</taxon>
    </lineage>
</organism>
<feature type="region of interest" description="Disordered" evidence="1">
    <location>
        <begin position="177"/>
        <end position="197"/>
    </location>
</feature>
<evidence type="ECO:0000313" key="3">
    <source>
        <dbReference type="EMBL" id="MDI1488392.1"/>
    </source>
</evidence>
<evidence type="ECO:0000259" key="2">
    <source>
        <dbReference type="SMART" id="SM00293"/>
    </source>
</evidence>
<feature type="region of interest" description="Disordered" evidence="1">
    <location>
        <begin position="1"/>
        <end position="139"/>
    </location>
</feature>
<sequence length="588" mass="63304">MEVDAPSNPPAASDSPAKTNATPEEAQDHKEPVHDDKPESASNKSKDDVNMEDASEAPLTNGAGEQSSAEVSASAPKASEPSDVTQAKEDAPATSHPATNGTPAGNKRASVGGSSKKKSSGIPEHKSKKVNKKKSRPMTNLEAKAGEYFFARMKGHPPWPSIICDEEMLPSSLLTTRPVTASLPNGSFKKPEYADGGKRSYERTFPVMFLHTNEFTSDAVKNPPEKGKSKTLLAAYAKAAEASDLAVFKKMLADHQQAIEEDLAAQEERAAKKSEKTKKSKSSEAAGDDEDGMDVDEDEPAEKPKSKKRKKAADDSDADEKPAKTPKTGTKLKLTTPKQPTDSATKKKASKSKSKAAKPSSDEEAMTPKVDERPPSPVLYYRHKLQRGFLSRDTVPKVEEMKSMSDFLGELETFVDLEGSIIRVTKIHKVLKQMIKLENIPLEEDFKFKDRSSRLLAKWNETLANEEPGEGKEEDKEDGKDEPKEESKVDDEEGKKVDEKSTEPALEPTKEASPAVNGDSKSSEDAGLKAEEKEPESDGADGMEGVDVAKQGGKKTAEETVTDSAQDSKASDSKEAAAGATDSAAGEA</sequence>
<gene>
    <name evidence="3" type="ORF">OHK93_007667</name>
</gene>
<evidence type="ECO:0000256" key="1">
    <source>
        <dbReference type="SAM" id="MobiDB-lite"/>
    </source>
</evidence>
<feature type="compositionally biased region" description="Basic residues" evidence="1">
    <location>
        <begin position="126"/>
        <end position="136"/>
    </location>
</feature>
<feature type="compositionally biased region" description="Low complexity" evidence="1">
    <location>
        <begin position="576"/>
        <end position="588"/>
    </location>
</feature>
<dbReference type="EMBL" id="JAPUFD010000007">
    <property type="protein sequence ID" value="MDI1488392.1"/>
    <property type="molecule type" value="Genomic_DNA"/>
</dbReference>